<dbReference type="EMBL" id="AZGY01000014">
    <property type="protein sequence ID" value="KZZ92911.1"/>
    <property type="molecule type" value="Genomic_DNA"/>
</dbReference>
<dbReference type="Pfam" id="PF00248">
    <property type="entry name" value="Aldo_ket_red"/>
    <property type="match status" value="1"/>
</dbReference>
<dbReference type="InterPro" id="IPR050791">
    <property type="entry name" value="Aldo-Keto_reductase"/>
</dbReference>
<organism evidence="3 4">
    <name type="scientific">Moelleriella libera RCEF 2490</name>
    <dbReference type="NCBI Taxonomy" id="1081109"/>
    <lineage>
        <taxon>Eukaryota</taxon>
        <taxon>Fungi</taxon>
        <taxon>Dikarya</taxon>
        <taxon>Ascomycota</taxon>
        <taxon>Pezizomycotina</taxon>
        <taxon>Sordariomycetes</taxon>
        <taxon>Hypocreomycetidae</taxon>
        <taxon>Hypocreales</taxon>
        <taxon>Clavicipitaceae</taxon>
        <taxon>Moelleriella</taxon>
    </lineage>
</organism>
<dbReference type="PANTHER" id="PTHR43625">
    <property type="entry name" value="AFLATOXIN B1 ALDEHYDE REDUCTASE"/>
    <property type="match status" value="1"/>
</dbReference>
<dbReference type="PRINTS" id="PR00069">
    <property type="entry name" value="ALDKETRDTASE"/>
</dbReference>
<dbReference type="OrthoDB" id="37537at2759"/>
<dbReference type="AlphaFoldDB" id="A0A167ZNR2"/>
<dbReference type="InterPro" id="IPR020471">
    <property type="entry name" value="AKR"/>
</dbReference>
<dbReference type="Gene3D" id="3.20.20.100">
    <property type="entry name" value="NADP-dependent oxidoreductase domain"/>
    <property type="match status" value="1"/>
</dbReference>
<name>A0A167ZNR2_9HYPO</name>
<evidence type="ECO:0000313" key="3">
    <source>
        <dbReference type="EMBL" id="KZZ92911.1"/>
    </source>
</evidence>
<keyword evidence="4" id="KW-1185">Reference proteome</keyword>
<keyword evidence="1" id="KW-0560">Oxidoreductase</keyword>
<evidence type="ECO:0000313" key="4">
    <source>
        <dbReference type="Proteomes" id="UP000078544"/>
    </source>
</evidence>
<dbReference type="PANTHER" id="PTHR43625:SF40">
    <property type="entry name" value="ALDO-KETO REDUCTASE YAKC [NADP(+)]"/>
    <property type="match status" value="1"/>
</dbReference>
<feature type="domain" description="NADP-dependent oxidoreductase" evidence="2">
    <location>
        <begin position="17"/>
        <end position="312"/>
    </location>
</feature>
<dbReference type="InterPro" id="IPR023210">
    <property type="entry name" value="NADP_OxRdtase_dom"/>
</dbReference>
<dbReference type="Proteomes" id="UP000078544">
    <property type="component" value="Unassembled WGS sequence"/>
</dbReference>
<protein>
    <submittedName>
        <fullName evidence="3">Aldo/keto reductase</fullName>
    </submittedName>
</protein>
<dbReference type="GO" id="GO:0005737">
    <property type="term" value="C:cytoplasm"/>
    <property type="evidence" value="ECO:0007669"/>
    <property type="project" value="TreeGrafter"/>
</dbReference>
<accession>A0A167ZNR2</accession>
<gene>
    <name evidence="3" type="ORF">AAL_05943</name>
</gene>
<evidence type="ECO:0000256" key="1">
    <source>
        <dbReference type="ARBA" id="ARBA00023002"/>
    </source>
</evidence>
<reference evidence="3 4" key="1">
    <citation type="journal article" date="2016" name="Genome Biol. Evol.">
        <title>Divergent and convergent evolution of fungal pathogenicity.</title>
        <authorList>
            <person name="Shang Y."/>
            <person name="Xiao G."/>
            <person name="Zheng P."/>
            <person name="Cen K."/>
            <person name="Zhan S."/>
            <person name="Wang C."/>
        </authorList>
    </citation>
    <scope>NUCLEOTIDE SEQUENCE [LARGE SCALE GENOMIC DNA]</scope>
    <source>
        <strain evidence="3 4">RCEF 2490</strain>
    </source>
</reference>
<dbReference type="SUPFAM" id="SSF51430">
    <property type="entry name" value="NAD(P)-linked oxidoreductase"/>
    <property type="match status" value="1"/>
</dbReference>
<dbReference type="GO" id="GO:0016491">
    <property type="term" value="F:oxidoreductase activity"/>
    <property type="evidence" value="ECO:0007669"/>
    <property type="project" value="UniProtKB-KW"/>
</dbReference>
<proteinExistence type="predicted"/>
<dbReference type="InterPro" id="IPR036812">
    <property type="entry name" value="NAD(P)_OxRdtase_dom_sf"/>
</dbReference>
<comment type="caution">
    <text evidence="3">The sequence shown here is derived from an EMBL/GenBank/DDBJ whole genome shotgun (WGS) entry which is preliminary data.</text>
</comment>
<dbReference type="STRING" id="1081109.A0A167ZNR2"/>
<sequence>MSLPTRSLGRNGPQVPAIGLGLMSFSGWYGQENTSIESSLKFLDKAHEIGERFWDTADVYVGSEDRVGEWFARSGKRSDIFLATKFSLTQGSDGSLIARNDPEYIRECCDKSLKKLRTDIIDLFYCHRVDDKTPIEVTVQAMAELKREGKIRHLGLSECSADTIRRAHAVHPISAYQVEYSPLFLDIESEETQVLSTCRELGIAIVAYSPVGRGLLAGKIRSLSDMPENDWRRGVAKLTGDNFPKITALVDKIAAIGKRHNASPAQVCLAWVAAQGDEFFSIPGTTTIKYLEENTAAVNVKLTNEEVQELRDYANATELPGDRYPPNMLSMLFNDSVPLI</sequence>
<evidence type="ECO:0000259" key="2">
    <source>
        <dbReference type="Pfam" id="PF00248"/>
    </source>
</evidence>